<comment type="caution">
    <text evidence="2">The sequence shown here is derived from an EMBL/GenBank/DDBJ whole genome shotgun (WGS) entry which is preliminary data.</text>
</comment>
<evidence type="ECO:0000256" key="1">
    <source>
        <dbReference type="SAM" id="Phobius"/>
    </source>
</evidence>
<keyword evidence="1" id="KW-0812">Transmembrane</keyword>
<keyword evidence="1" id="KW-0472">Membrane</keyword>
<dbReference type="EMBL" id="RBIL01000002">
    <property type="protein sequence ID" value="RKQ87763.1"/>
    <property type="molecule type" value="Genomic_DNA"/>
</dbReference>
<feature type="transmembrane region" description="Helical" evidence="1">
    <location>
        <begin position="62"/>
        <end position="81"/>
    </location>
</feature>
<protein>
    <recommendedName>
        <fullName evidence="4">SPW repeat-containing protein</fullName>
    </recommendedName>
</protein>
<dbReference type="RefSeq" id="WP_121256597.1">
    <property type="nucleotide sequence ID" value="NZ_RBIL01000002.1"/>
</dbReference>
<name>A0A660L740_9ACTN</name>
<evidence type="ECO:0000313" key="2">
    <source>
        <dbReference type="EMBL" id="RKQ87763.1"/>
    </source>
</evidence>
<evidence type="ECO:0008006" key="4">
    <source>
        <dbReference type="Google" id="ProtNLM"/>
    </source>
</evidence>
<feature type="transmembrane region" description="Helical" evidence="1">
    <location>
        <begin position="7"/>
        <end position="24"/>
    </location>
</feature>
<gene>
    <name evidence="2" type="ORF">C8N24_5792</name>
</gene>
<dbReference type="Proteomes" id="UP000278962">
    <property type="component" value="Unassembled WGS sequence"/>
</dbReference>
<dbReference type="OrthoDB" id="9991743at2"/>
<keyword evidence="3" id="KW-1185">Reference proteome</keyword>
<organism evidence="2 3">
    <name type="scientific">Solirubrobacter pauli</name>
    <dbReference type="NCBI Taxonomy" id="166793"/>
    <lineage>
        <taxon>Bacteria</taxon>
        <taxon>Bacillati</taxon>
        <taxon>Actinomycetota</taxon>
        <taxon>Thermoleophilia</taxon>
        <taxon>Solirubrobacterales</taxon>
        <taxon>Solirubrobacteraceae</taxon>
        <taxon>Solirubrobacter</taxon>
    </lineage>
</organism>
<feature type="transmembrane region" description="Helical" evidence="1">
    <location>
        <begin position="87"/>
        <end position="104"/>
    </location>
</feature>
<evidence type="ECO:0000313" key="3">
    <source>
        <dbReference type="Proteomes" id="UP000278962"/>
    </source>
</evidence>
<reference evidence="2 3" key="1">
    <citation type="submission" date="2018-10" db="EMBL/GenBank/DDBJ databases">
        <title>Genomic Encyclopedia of Archaeal and Bacterial Type Strains, Phase II (KMG-II): from individual species to whole genera.</title>
        <authorList>
            <person name="Goeker M."/>
        </authorList>
    </citation>
    <scope>NUCLEOTIDE SEQUENCE [LARGE SCALE GENOMIC DNA]</scope>
    <source>
        <strain evidence="2 3">DSM 14954</strain>
    </source>
</reference>
<feature type="transmembrane region" description="Helical" evidence="1">
    <location>
        <begin position="30"/>
        <end position="50"/>
    </location>
</feature>
<sequence length="126" mass="12895">MRKGEPIAGLGGLALLVAALLHWGEDMGALQAVVLIVFALLFLAVPVVSVATSGPAKAVRTAVLASAFGWLPLLIAALDWLFGDGGWVAPLAALVGWVGSWLSLRDESTPGATAPEVPRRPAPHAG</sequence>
<proteinExistence type="predicted"/>
<dbReference type="AlphaFoldDB" id="A0A660L740"/>
<accession>A0A660L740</accession>
<keyword evidence="1" id="KW-1133">Transmembrane helix</keyword>